<organism evidence="1 2">
    <name type="scientific">Leptosphaeria maculans (strain JN3 / isolate v23.1.3 / race Av1-4-5-6-7-8)</name>
    <name type="common">Blackleg fungus</name>
    <name type="synonym">Phoma lingam</name>
    <dbReference type="NCBI Taxonomy" id="985895"/>
    <lineage>
        <taxon>Eukaryota</taxon>
        <taxon>Fungi</taxon>
        <taxon>Dikarya</taxon>
        <taxon>Ascomycota</taxon>
        <taxon>Pezizomycotina</taxon>
        <taxon>Dothideomycetes</taxon>
        <taxon>Pleosporomycetidae</taxon>
        <taxon>Pleosporales</taxon>
        <taxon>Pleosporineae</taxon>
        <taxon>Leptosphaeriaceae</taxon>
        <taxon>Plenodomus</taxon>
        <taxon>Plenodomus lingam/Leptosphaeria maculans species complex</taxon>
    </lineage>
</organism>
<dbReference type="InParanoid" id="M1ZJR2"/>
<evidence type="ECO:0000313" key="2">
    <source>
        <dbReference type="Proteomes" id="UP000002668"/>
    </source>
</evidence>
<proteinExistence type="predicted"/>
<sequence length="184" mass="20072">MAESPRVFGPTLLEQAMTTNQMMEDGPKTSACGPANFWNLTYDNNTGTRMIKTTRLHRLTGAFSYTQRAEAKPYWNMHVSIAYLTFPYCGTVLSILEPQYAEFPIPSAGATISMYDSAPAAPPSLRLPNAMQDHRLGSVLLAAFVCVPQALPMLDLDQPLKISAHLSRVGISNVTCPPSTHGIV</sequence>
<name>M1ZJR2_LEPMJ</name>
<gene>
    <name evidence="1" type="ORF">Lema_P125450.1</name>
</gene>
<dbReference type="EMBL" id="FP929136">
    <property type="protein sequence ID" value="CCT61139.1"/>
    <property type="molecule type" value="Genomic_DNA"/>
</dbReference>
<reference evidence="1 2" key="1">
    <citation type="journal article" date="2011" name="Nat. Commun.">
        <title>Effector diversification within compartments of the Leptosphaeria maculans genome affected by Repeat-Induced Point mutations.</title>
        <authorList>
            <person name="Rouxel T."/>
            <person name="Grandaubert J."/>
            <person name="Hane J.K."/>
            <person name="Hoede C."/>
            <person name="van de Wouw A.P."/>
            <person name="Couloux A."/>
            <person name="Dominguez V."/>
            <person name="Anthouard V."/>
            <person name="Bally P."/>
            <person name="Bourras S."/>
            <person name="Cozijnsen A.J."/>
            <person name="Ciuffetti L.M."/>
            <person name="Degrave A."/>
            <person name="Dilmaghani A."/>
            <person name="Duret L."/>
            <person name="Fudal I."/>
            <person name="Goodwin S.B."/>
            <person name="Gout L."/>
            <person name="Glaser N."/>
            <person name="Linglin J."/>
            <person name="Kema G.H.J."/>
            <person name="Lapalu N."/>
            <person name="Lawrence C.B."/>
            <person name="May K."/>
            <person name="Meyer M."/>
            <person name="Ollivier B."/>
            <person name="Poulain J."/>
            <person name="Schoch C.L."/>
            <person name="Simon A."/>
            <person name="Spatafora J.W."/>
            <person name="Stachowiak A."/>
            <person name="Turgeon B.G."/>
            <person name="Tyler B.M."/>
            <person name="Vincent D."/>
            <person name="Weissenbach J."/>
            <person name="Amselem J."/>
            <person name="Quesneville H."/>
            <person name="Oliver R.P."/>
            <person name="Wincker P."/>
            <person name="Balesdent M.-H."/>
            <person name="Howlett B.J."/>
        </authorList>
    </citation>
    <scope>NUCLEOTIDE SEQUENCE [LARGE SCALE GENOMIC DNA]</scope>
    <source>
        <strain evidence="2">JN3 / isolate v23.1.3 / race Av1-4-5-6-7-8</strain>
    </source>
</reference>
<evidence type="ECO:0000313" key="1">
    <source>
        <dbReference type="EMBL" id="CCT61139.1"/>
    </source>
</evidence>
<dbReference type="VEuPathDB" id="FungiDB:Lema_P125450.1"/>
<dbReference type="AlphaFoldDB" id="M1ZJR2"/>
<accession>M1ZJR2</accession>
<dbReference type="Proteomes" id="UP000002668">
    <property type="component" value="Genome"/>
</dbReference>
<keyword evidence="2" id="KW-1185">Reference proteome</keyword>
<protein>
    <submittedName>
        <fullName evidence="1">Uncharacterized protein</fullName>
    </submittedName>
</protein>